<keyword evidence="9 12" id="KW-0460">Magnesium</keyword>
<dbReference type="NCBIfam" id="TIGR01496">
    <property type="entry name" value="DHPS"/>
    <property type="match status" value="1"/>
</dbReference>
<dbReference type="AlphaFoldDB" id="A0A9D1LDY8"/>
<sequence>MACFAGNGFSFPLGQKTYVMGILNVTPDSFLDGGRYFTPEKAAAHAQEMEAAGADLIDIGAQSTRPGHTPRSAEEELSVLQTMLPAVRRAVSLPLSVDTFFPEVARYALANGVSVVNDVSGVPSSEMAAVVRAFGAGWVLTHTGGADASTPALYPKGVLESVRAFFGTALEFAGGQGISREQLCLDPGFGFGKSADDDLTLLRGLSAVKSPDCALLAALSCKRMVARASGTAEADRLCGTIAADTLAIAGGADMIRVHHVKEAVAAAKFTDAALLRGGS</sequence>
<dbReference type="InterPro" id="IPR045031">
    <property type="entry name" value="DHP_synth-like"/>
</dbReference>
<dbReference type="Gene3D" id="3.20.20.20">
    <property type="entry name" value="Dihydropteroate synthase-like"/>
    <property type="match status" value="1"/>
</dbReference>
<evidence type="ECO:0000256" key="7">
    <source>
        <dbReference type="ARBA" id="ARBA00022679"/>
    </source>
</evidence>
<reference evidence="14" key="1">
    <citation type="submission" date="2020-10" db="EMBL/GenBank/DDBJ databases">
        <authorList>
            <person name="Gilroy R."/>
        </authorList>
    </citation>
    <scope>NUCLEOTIDE SEQUENCE</scope>
    <source>
        <strain evidence="14">ChiGjej1B1-19959</strain>
    </source>
</reference>
<dbReference type="PANTHER" id="PTHR20941">
    <property type="entry name" value="FOLATE SYNTHESIS PROTEINS"/>
    <property type="match status" value="1"/>
</dbReference>
<evidence type="ECO:0000256" key="1">
    <source>
        <dbReference type="ARBA" id="ARBA00000012"/>
    </source>
</evidence>
<dbReference type="GO" id="GO:0046654">
    <property type="term" value="P:tetrahydrofolate biosynthetic process"/>
    <property type="evidence" value="ECO:0007669"/>
    <property type="project" value="TreeGrafter"/>
</dbReference>
<name>A0A9D1LDY8_9FIRM</name>
<dbReference type="PANTHER" id="PTHR20941:SF1">
    <property type="entry name" value="FOLIC ACID SYNTHESIS PROTEIN FOL1"/>
    <property type="match status" value="1"/>
</dbReference>
<comment type="caution">
    <text evidence="14">The sequence shown here is derived from an EMBL/GenBank/DDBJ whole genome shotgun (WGS) entry which is preliminary data.</text>
</comment>
<evidence type="ECO:0000256" key="12">
    <source>
        <dbReference type="RuleBase" id="RU361205"/>
    </source>
</evidence>
<evidence type="ECO:0000313" key="14">
    <source>
        <dbReference type="EMBL" id="HIU36174.1"/>
    </source>
</evidence>
<dbReference type="GO" id="GO:0046656">
    <property type="term" value="P:folic acid biosynthetic process"/>
    <property type="evidence" value="ECO:0007669"/>
    <property type="project" value="UniProtKB-KW"/>
</dbReference>
<proteinExistence type="inferred from homology"/>
<evidence type="ECO:0000256" key="6">
    <source>
        <dbReference type="ARBA" id="ARBA00016919"/>
    </source>
</evidence>
<comment type="similarity">
    <text evidence="4 12">Belongs to the DHPS family.</text>
</comment>
<accession>A0A9D1LDY8</accession>
<keyword evidence="10 12" id="KW-0289">Folate biosynthesis</keyword>
<dbReference type="GO" id="GO:0004156">
    <property type="term" value="F:dihydropteroate synthase activity"/>
    <property type="evidence" value="ECO:0007669"/>
    <property type="project" value="UniProtKB-EC"/>
</dbReference>
<keyword evidence="8 12" id="KW-0479">Metal-binding</keyword>
<gene>
    <name evidence="14" type="primary">folP</name>
    <name evidence="14" type="ORF">IAC53_06195</name>
</gene>
<dbReference type="PROSITE" id="PS00793">
    <property type="entry name" value="DHPS_2"/>
    <property type="match status" value="1"/>
</dbReference>
<evidence type="ECO:0000256" key="8">
    <source>
        <dbReference type="ARBA" id="ARBA00022723"/>
    </source>
</evidence>
<dbReference type="Proteomes" id="UP000824071">
    <property type="component" value="Unassembled WGS sequence"/>
</dbReference>
<comment type="catalytic activity">
    <reaction evidence="1">
        <text>(7,8-dihydropterin-6-yl)methyl diphosphate + 4-aminobenzoate = 7,8-dihydropteroate + diphosphate</text>
        <dbReference type="Rhea" id="RHEA:19949"/>
        <dbReference type="ChEBI" id="CHEBI:17836"/>
        <dbReference type="ChEBI" id="CHEBI:17839"/>
        <dbReference type="ChEBI" id="CHEBI:33019"/>
        <dbReference type="ChEBI" id="CHEBI:72950"/>
        <dbReference type="EC" id="2.5.1.15"/>
    </reaction>
</comment>
<dbReference type="InterPro" id="IPR006390">
    <property type="entry name" value="DHP_synth_dom"/>
</dbReference>
<comment type="cofactor">
    <cofactor evidence="2 12">
        <name>Mg(2+)</name>
        <dbReference type="ChEBI" id="CHEBI:18420"/>
    </cofactor>
</comment>
<dbReference type="InterPro" id="IPR000489">
    <property type="entry name" value="Pterin-binding_dom"/>
</dbReference>
<comment type="function">
    <text evidence="12">Catalyzes the condensation of para-aminobenzoate (pABA) with 6-hydroxymethyl-7,8-dihydropterin diphosphate (DHPt-PP) to form 7,8-dihydropteroate (H2Pte), the immediate precursor of folate derivatives.</text>
</comment>
<dbReference type="InterPro" id="IPR011005">
    <property type="entry name" value="Dihydropteroate_synth-like_sf"/>
</dbReference>
<dbReference type="GO" id="GO:0005829">
    <property type="term" value="C:cytosol"/>
    <property type="evidence" value="ECO:0007669"/>
    <property type="project" value="TreeGrafter"/>
</dbReference>
<organism evidence="14 15">
    <name type="scientific">Candidatus Fimenecus excrementigallinarum</name>
    <dbReference type="NCBI Taxonomy" id="2840816"/>
    <lineage>
        <taxon>Bacteria</taxon>
        <taxon>Bacillati</taxon>
        <taxon>Bacillota</taxon>
        <taxon>Clostridia</taxon>
        <taxon>Candidatus Fimenecus</taxon>
    </lineage>
</organism>
<evidence type="ECO:0000313" key="15">
    <source>
        <dbReference type="Proteomes" id="UP000824071"/>
    </source>
</evidence>
<dbReference type="SUPFAM" id="SSF51717">
    <property type="entry name" value="Dihydropteroate synthetase-like"/>
    <property type="match status" value="1"/>
</dbReference>
<feature type="domain" description="Pterin-binding" evidence="13">
    <location>
        <begin position="17"/>
        <end position="268"/>
    </location>
</feature>
<dbReference type="Pfam" id="PF00809">
    <property type="entry name" value="Pterin_bind"/>
    <property type="match status" value="1"/>
</dbReference>
<evidence type="ECO:0000256" key="9">
    <source>
        <dbReference type="ARBA" id="ARBA00022842"/>
    </source>
</evidence>
<dbReference type="EC" id="2.5.1.15" evidence="5 12"/>
<evidence type="ECO:0000256" key="3">
    <source>
        <dbReference type="ARBA" id="ARBA00004763"/>
    </source>
</evidence>
<dbReference type="PROSITE" id="PS50972">
    <property type="entry name" value="PTERIN_BINDING"/>
    <property type="match status" value="1"/>
</dbReference>
<evidence type="ECO:0000256" key="2">
    <source>
        <dbReference type="ARBA" id="ARBA00001946"/>
    </source>
</evidence>
<evidence type="ECO:0000259" key="13">
    <source>
        <dbReference type="PROSITE" id="PS50972"/>
    </source>
</evidence>
<dbReference type="CDD" id="cd00739">
    <property type="entry name" value="DHPS"/>
    <property type="match status" value="1"/>
</dbReference>
<protein>
    <recommendedName>
        <fullName evidence="6 12">Dihydropteroate synthase</fullName>
        <shortName evidence="12">DHPS</shortName>
        <ecNumber evidence="5 12">2.5.1.15</ecNumber>
    </recommendedName>
    <alternativeName>
        <fullName evidence="11 12">Dihydropteroate pyrophosphorylase</fullName>
    </alternativeName>
</protein>
<dbReference type="PROSITE" id="PS00792">
    <property type="entry name" value="DHPS_1"/>
    <property type="match status" value="1"/>
</dbReference>
<comment type="pathway">
    <text evidence="3 12">Cofactor biosynthesis; tetrahydrofolate biosynthesis; 7,8-dihydrofolate from 2-amino-4-hydroxy-6-hydroxymethyl-7,8-dihydropteridine diphosphate and 4-aminobenzoate: step 1/2.</text>
</comment>
<evidence type="ECO:0000256" key="10">
    <source>
        <dbReference type="ARBA" id="ARBA00022909"/>
    </source>
</evidence>
<evidence type="ECO:0000256" key="4">
    <source>
        <dbReference type="ARBA" id="ARBA00009503"/>
    </source>
</evidence>
<evidence type="ECO:0000256" key="11">
    <source>
        <dbReference type="ARBA" id="ARBA00030193"/>
    </source>
</evidence>
<evidence type="ECO:0000256" key="5">
    <source>
        <dbReference type="ARBA" id="ARBA00012458"/>
    </source>
</evidence>
<keyword evidence="7 12" id="KW-0808">Transferase</keyword>
<dbReference type="EMBL" id="DVMW01000036">
    <property type="protein sequence ID" value="HIU36174.1"/>
    <property type="molecule type" value="Genomic_DNA"/>
</dbReference>
<reference evidence="14" key="2">
    <citation type="journal article" date="2021" name="PeerJ">
        <title>Extensive microbial diversity within the chicken gut microbiome revealed by metagenomics and culture.</title>
        <authorList>
            <person name="Gilroy R."/>
            <person name="Ravi A."/>
            <person name="Getino M."/>
            <person name="Pursley I."/>
            <person name="Horton D.L."/>
            <person name="Alikhan N.F."/>
            <person name="Baker D."/>
            <person name="Gharbi K."/>
            <person name="Hall N."/>
            <person name="Watson M."/>
            <person name="Adriaenssens E.M."/>
            <person name="Foster-Nyarko E."/>
            <person name="Jarju S."/>
            <person name="Secka A."/>
            <person name="Antonio M."/>
            <person name="Oren A."/>
            <person name="Chaudhuri R.R."/>
            <person name="La Ragione R."/>
            <person name="Hildebrand F."/>
            <person name="Pallen M.J."/>
        </authorList>
    </citation>
    <scope>NUCLEOTIDE SEQUENCE</scope>
    <source>
        <strain evidence="14">ChiGjej1B1-19959</strain>
    </source>
</reference>
<dbReference type="GO" id="GO:0046872">
    <property type="term" value="F:metal ion binding"/>
    <property type="evidence" value="ECO:0007669"/>
    <property type="project" value="UniProtKB-KW"/>
</dbReference>